<evidence type="ECO:0000313" key="3">
    <source>
        <dbReference type="EMBL" id="MQM22529.1"/>
    </source>
</evidence>
<evidence type="ECO:0000256" key="1">
    <source>
        <dbReference type="SAM" id="MobiDB-lite"/>
    </source>
</evidence>
<dbReference type="Proteomes" id="UP000652761">
    <property type="component" value="Unassembled WGS sequence"/>
</dbReference>
<keyword evidence="2" id="KW-0732">Signal</keyword>
<proteinExistence type="predicted"/>
<sequence length="411" mass="43589">MLAGLLVAVAEVAISVVPVLEAVLVTDSDPEGDLMWWQCRPPPCLLHFGVVSPPPHLPDQARLGLAPFCDQISWGVAPYLRFPPGSTAGITPKKYGDSTTGGKAPNLGGRGAIPLPSSFRRTTAAAAAGAGLQRRRGGGVAQGGQRQRQGDPWAAEQQHRHGDGGATRAAGDLGDGGGWPRLRRRSGGSGSGIAAAGRSGKTIRGPEQQQRRLRLVSGGWPSPGSDPPFQWRRGYRAFSPTLLFLQPSSPYPRPIAFSLRTCPNPPRGSPSNHRSSSSGSSSVAGLLSAHVSTSRSIAFSSFARTRLNPRQATTHRNRRTCSLVVDRLSARAQAGPNPREAAAPPAVPLSRQLAERPRQVASWWPVANCLPSGACLLPSRAHLLPSGTCRPSFLSSRYRLLLRAHALTMHP</sequence>
<evidence type="ECO:0000313" key="4">
    <source>
        <dbReference type="Proteomes" id="UP000652761"/>
    </source>
</evidence>
<name>A0A843XRS8_COLES</name>
<comment type="caution">
    <text evidence="3">The sequence shown here is derived from an EMBL/GenBank/DDBJ whole genome shotgun (WGS) entry which is preliminary data.</text>
</comment>
<dbReference type="EMBL" id="NMUH01013144">
    <property type="protein sequence ID" value="MQM22529.1"/>
    <property type="molecule type" value="Genomic_DNA"/>
</dbReference>
<keyword evidence="4" id="KW-1185">Reference proteome</keyword>
<feature type="chain" id="PRO_5032310822" evidence="2">
    <location>
        <begin position="23"/>
        <end position="411"/>
    </location>
</feature>
<reference evidence="3" key="1">
    <citation type="submission" date="2017-07" db="EMBL/GenBank/DDBJ databases">
        <title>Taro Niue Genome Assembly and Annotation.</title>
        <authorList>
            <person name="Atibalentja N."/>
            <person name="Keating K."/>
            <person name="Fields C.J."/>
        </authorList>
    </citation>
    <scope>NUCLEOTIDE SEQUENCE</scope>
    <source>
        <strain evidence="3">Niue_2</strain>
        <tissue evidence="3">Leaf</tissue>
    </source>
</reference>
<evidence type="ECO:0000256" key="2">
    <source>
        <dbReference type="SAM" id="SignalP"/>
    </source>
</evidence>
<accession>A0A843XRS8</accession>
<organism evidence="3 4">
    <name type="scientific">Colocasia esculenta</name>
    <name type="common">Wild taro</name>
    <name type="synonym">Arum esculentum</name>
    <dbReference type="NCBI Taxonomy" id="4460"/>
    <lineage>
        <taxon>Eukaryota</taxon>
        <taxon>Viridiplantae</taxon>
        <taxon>Streptophyta</taxon>
        <taxon>Embryophyta</taxon>
        <taxon>Tracheophyta</taxon>
        <taxon>Spermatophyta</taxon>
        <taxon>Magnoliopsida</taxon>
        <taxon>Liliopsida</taxon>
        <taxon>Araceae</taxon>
        <taxon>Aroideae</taxon>
        <taxon>Colocasieae</taxon>
        <taxon>Colocasia</taxon>
    </lineage>
</organism>
<feature type="compositionally biased region" description="Low complexity" evidence="1">
    <location>
        <begin position="269"/>
        <end position="282"/>
    </location>
</feature>
<protein>
    <submittedName>
        <fullName evidence="3">Uncharacterized protein</fullName>
    </submittedName>
</protein>
<feature type="region of interest" description="Disordered" evidence="1">
    <location>
        <begin position="258"/>
        <end position="282"/>
    </location>
</feature>
<feature type="signal peptide" evidence="2">
    <location>
        <begin position="1"/>
        <end position="22"/>
    </location>
</feature>
<feature type="non-terminal residue" evidence="3">
    <location>
        <position position="1"/>
    </location>
</feature>
<dbReference type="AlphaFoldDB" id="A0A843XRS8"/>
<feature type="compositionally biased region" description="Low complexity" evidence="1">
    <location>
        <begin position="120"/>
        <end position="132"/>
    </location>
</feature>
<gene>
    <name evidence="3" type="ORF">Taro_055582</name>
</gene>
<feature type="region of interest" description="Disordered" evidence="1">
    <location>
        <begin position="89"/>
        <end position="210"/>
    </location>
</feature>